<protein>
    <submittedName>
        <fullName evidence="2">14.7 kDa heat shock protein-like</fullName>
    </submittedName>
</protein>
<reference evidence="1" key="1">
    <citation type="journal article" date="2019" name="Database">
        <title>The radish genome database (RadishGD): an integrated information resource for radish genomics.</title>
        <authorList>
            <person name="Yu H.J."/>
            <person name="Baek S."/>
            <person name="Lee Y.J."/>
            <person name="Cho A."/>
            <person name="Mun J.H."/>
        </authorList>
    </citation>
    <scope>NUCLEOTIDE SEQUENCE [LARGE SCALE GENOMIC DNA]</scope>
    <source>
        <strain evidence="1">cv. WK10039</strain>
    </source>
</reference>
<organism evidence="1 2">
    <name type="scientific">Raphanus sativus</name>
    <name type="common">Radish</name>
    <name type="synonym">Raphanus raphanistrum var. sativus</name>
    <dbReference type="NCBI Taxonomy" id="3726"/>
    <lineage>
        <taxon>Eukaryota</taxon>
        <taxon>Viridiplantae</taxon>
        <taxon>Streptophyta</taxon>
        <taxon>Embryophyta</taxon>
        <taxon>Tracheophyta</taxon>
        <taxon>Spermatophyta</taxon>
        <taxon>Magnoliopsida</taxon>
        <taxon>eudicotyledons</taxon>
        <taxon>Gunneridae</taxon>
        <taxon>Pentapetalae</taxon>
        <taxon>rosids</taxon>
        <taxon>malvids</taxon>
        <taxon>Brassicales</taxon>
        <taxon>Brassicaceae</taxon>
        <taxon>Brassiceae</taxon>
        <taxon>Raphanus</taxon>
    </lineage>
</organism>
<reference evidence="2" key="2">
    <citation type="submission" date="2025-08" db="UniProtKB">
        <authorList>
            <consortium name="RefSeq"/>
        </authorList>
    </citation>
    <scope>IDENTIFICATION</scope>
    <source>
        <tissue evidence="2">Leaf</tissue>
    </source>
</reference>
<dbReference type="AlphaFoldDB" id="A0A6J0NYR9"/>
<sequence length="158" mass="17840">MGGAFSLLEKKLPRFAFPDSDWPENFPPIPNNRFQKSGNLAVYEVKETNAGCIMKVDVPGCSEAGLSWWVKDNNILFFADESPLGPFEGRRYGGTLVFDSDSYMVKRAHVWYEPGVMYINVPKIPGKESHEYHFEVSEQMLLLENSTSAAAKEFHGIE</sequence>
<keyword evidence="1" id="KW-1185">Reference proteome</keyword>
<dbReference type="GeneID" id="108862509"/>
<accession>A0A6J0NYR9</accession>
<dbReference type="SUPFAM" id="SSF49764">
    <property type="entry name" value="HSP20-like chaperones"/>
    <property type="match status" value="1"/>
</dbReference>
<dbReference type="Proteomes" id="UP000504610">
    <property type="component" value="Chromosome 5"/>
</dbReference>
<dbReference type="InterPro" id="IPR008978">
    <property type="entry name" value="HSP20-like_chaperone"/>
</dbReference>
<gene>
    <name evidence="2" type="primary">LOC108862509</name>
</gene>
<evidence type="ECO:0000313" key="2">
    <source>
        <dbReference type="RefSeq" id="XP_018492169.1"/>
    </source>
</evidence>
<name>A0A6J0NYR9_RAPSA</name>
<evidence type="ECO:0000313" key="1">
    <source>
        <dbReference type="Proteomes" id="UP000504610"/>
    </source>
</evidence>
<dbReference type="RefSeq" id="XP_018492169.1">
    <property type="nucleotide sequence ID" value="XM_018636667.2"/>
</dbReference>
<proteinExistence type="predicted"/>
<dbReference type="KEGG" id="rsz:108862509"/>
<dbReference type="OrthoDB" id="1653398at2759"/>